<evidence type="ECO:0000313" key="5">
    <source>
        <dbReference type="EMBL" id="ACS80788.1"/>
    </source>
</evidence>
<feature type="domain" description="Type I restriction modification DNA specificity" evidence="4">
    <location>
        <begin position="210"/>
        <end position="357"/>
    </location>
</feature>
<dbReference type="InterPro" id="IPR000055">
    <property type="entry name" value="Restrct_endonuc_typeI_TRD"/>
</dbReference>
<dbReference type="Gene3D" id="3.90.220.20">
    <property type="entry name" value="DNA methylase specificity domains"/>
    <property type="match status" value="2"/>
</dbReference>
<dbReference type="STRING" id="526222.Desal_2734"/>
<dbReference type="Pfam" id="PF01420">
    <property type="entry name" value="Methylase_S"/>
    <property type="match status" value="2"/>
</dbReference>
<keyword evidence="2" id="KW-0680">Restriction system</keyword>
<dbReference type="GO" id="GO:0003677">
    <property type="term" value="F:DNA binding"/>
    <property type="evidence" value="ECO:0007669"/>
    <property type="project" value="UniProtKB-KW"/>
</dbReference>
<dbReference type="Proteomes" id="UP000002601">
    <property type="component" value="Chromosome"/>
</dbReference>
<dbReference type="KEGG" id="dsa:Desal_2734"/>
<dbReference type="eggNOG" id="COG0732">
    <property type="taxonomic scope" value="Bacteria"/>
</dbReference>
<evidence type="ECO:0000259" key="4">
    <source>
        <dbReference type="Pfam" id="PF01420"/>
    </source>
</evidence>
<dbReference type="GO" id="GO:0009307">
    <property type="term" value="P:DNA restriction-modification system"/>
    <property type="evidence" value="ECO:0007669"/>
    <property type="project" value="UniProtKB-KW"/>
</dbReference>
<dbReference type="AlphaFoldDB" id="C6BZF1"/>
<dbReference type="CDD" id="cd17267">
    <property type="entry name" value="RMtype1_S_EcoAO83I-TRD1-CR1_like"/>
    <property type="match status" value="1"/>
</dbReference>
<dbReference type="Gene3D" id="1.10.287.1120">
    <property type="entry name" value="Bipartite methylase S protein"/>
    <property type="match status" value="1"/>
</dbReference>
<dbReference type="OrthoDB" id="9798929at2"/>
<organism evidence="5 6">
    <name type="scientific">Maridesulfovibrio salexigens (strain ATCC 14822 / DSM 2638 / NCIMB 8403 / VKM B-1763)</name>
    <name type="common">Desulfovibrio salexigens</name>
    <dbReference type="NCBI Taxonomy" id="526222"/>
    <lineage>
        <taxon>Bacteria</taxon>
        <taxon>Pseudomonadati</taxon>
        <taxon>Thermodesulfobacteriota</taxon>
        <taxon>Desulfovibrionia</taxon>
        <taxon>Desulfovibrionales</taxon>
        <taxon>Desulfovibrionaceae</taxon>
        <taxon>Maridesulfovibrio</taxon>
    </lineage>
</organism>
<evidence type="ECO:0000256" key="2">
    <source>
        <dbReference type="ARBA" id="ARBA00022747"/>
    </source>
</evidence>
<dbReference type="CDD" id="cd17273">
    <property type="entry name" value="RMtype1_S_EcoJA69PI-TRD1-CR1_like"/>
    <property type="match status" value="1"/>
</dbReference>
<dbReference type="HOGENOM" id="CLU_021095_2_2_7"/>
<keyword evidence="6" id="KW-1185">Reference proteome</keyword>
<dbReference type="PANTHER" id="PTHR30408">
    <property type="entry name" value="TYPE-1 RESTRICTION ENZYME ECOKI SPECIFICITY PROTEIN"/>
    <property type="match status" value="1"/>
</dbReference>
<proteinExistence type="inferred from homology"/>
<feature type="domain" description="Type I restriction modification DNA specificity" evidence="4">
    <location>
        <begin position="29"/>
        <end position="159"/>
    </location>
</feature>
<reference evidence="5 6" key="1">
    <citation type="submission" date="2009-06" db="EMBL/GenBank/DDBJ databases">
        <title>Complete sequence of Desulfovibrio salexigens DSM 2638.</title>
        <authorList>
            <consortium name="US DOE Joint Genome Institute"/>
            <person name="Lucas S."/>
            <person name="Copeland A."/>
            <person name="Lapidus A."/>
            <person name="Glavina del Rio T."/>
            <person name="Tice H."/>
            <person name="Bruce D."/>
            <person name="Goodwin L."/>
            <person name="Pitluck S."/>
            <person name="Munk A.C."/>
            <person name="Brettin T."/>
            <person name="Detter J.C."/>
            <person name="Han C."/>
            <person name="Tapia R."/>
            <person name="Larimer F."/>
            <person name="Land M."/>
            <person name="Hauser L."/>
            <person name="Kyrpides N."/>
            <person name="Anderson I."/>
            <person name="Wall J.D."/>
            <person name="Arkin A.P."/>
            <person name="Dehal P."/>
            <person name="Chivian D."/>
            <person name="Giles B."/>
            <person name="Hazen T.C."/>
        </authorList>
    </citation>
    <scope>NUCLEOTIDE SEQUENCE [LARGE SCALE GENOMIC DNA]</scope>
    <source>
        <strain evidence="6">ATCC 14822 / DSM 2638 / NCIMB 8403 / VKM B-1763</strain>
    </source>
</reference>
<name>C6BZF1_MARSD</name>
<protein>
    <submittedName>
        <fullName evidence="5">Restriction modification system DNA specificity domain protein</fullName>
    </submittedName>
</protein>
<accession>C6BZF1</accession>
<dbReference type="SUPFAM" id="SSF116734">
    <property type="entry name" value="DNA methylase specificity domain"/>
    <property type="match status" value="2"/>
</dbReference>
<dbReference type="REBASE" id="21702">
    <property type="entry name" value="S.Dsa2638ORF2735P"/>
</dbReference>
<dbReference type="PANTHER" id="PTHR30408:SF13">
    <property type="entry name" value="TYPE I RESTRICTION ENZYME HINDI SPECIFICITY SUBUNIT"/>
    <property type="match status" value="1"/>
</dbReference>
<comment type="similarity">
    <text evidence="1">Belongs to the type-I restriction system S methylase family.</text>
</comment>
<dbReference type="InterPro" id="IPR052021">
    <property type="entry name" value="Type-I_RS_S_subunit"/>
</dbReference>
<gene>
    <name evidence="5" type="ordered locus">Desal_2734</name>
</gene>
<dbReference type="EMBL" id="CP001649">
    <property type="protein sequence ID" value="ACS80788.1"/>
    <property type="molecule type" value="Genomic_DNA"/>
</dbReference>
<evidence type="ECO:0000313" key="6">
    <source>
        <dbReference type="Proteomes" id="UP000002601"/>
    </source>
</evidence>
<evidence type="ECO:0000256" key="1">
    <source>
        <dbReference type="ARBA" id="ARBA00010923"/>
    </source>
</evidence>
<dbReference type="RefSeq" id="WP_015852604.1">
    <property type="nucleotide sequence ID" value="NC_012881.1"/>
</dbReference>
<keyword evidence="3" id="KW-0238">DNA-binding</keyword>
<evidence type="ECO:0000256" key="3">
    <source>
        <dbReference type="ARBA" id="ARBA00023125"/>
    </source>
</evidence>
<sequence length="415" mass="46240">MSKQRKWRDTIFENLVLLQRGIDLPQSQRRVGDIPILGSSGVTGYHNESKVAGPGITVGRSGASIGVVTYSDIDFWPLNTALYVKDFRGNHPRFAYYFLKQFDFKRYNSGSAQPSLNRNFVHPTKIRIPPLKTQQAIAHILGTIDEKIDLNRRMNETLEAMAQAIFKSWFVDFDPVKAKARGEQPVGMDAETAALFPDSFEPSGLGEIPRGWRVSEVGKEVIVKGGATPSTKNPLFWDGGSFCWATPKDLSALESPVLLDTARKITEEGVNRISSKLLPKGTLLMSSRAPVGYLAIAEIDTAVNQGFIAMECSKSLNCMYMLFWCKENMETIKSNANGSTFQEISKKNFKPISIIVPEELVLNKFESAISPLYRKIVSNLKERQTLTSLRDTLLPNLISGELSVAEVERKLEAEL</sequence>
<dbReference type="InterPro" id="IPR044946">
    <property type="entry name" value="Restrct_endonuc_typeI_TRD_sf"/>
</dbReference>